<accession>A0ABP5CAZ0</accession>
<dbReference type="SUPFAM" id="SSF46689">
    <property type="entry name" value="Homeodomain-like"/>
    <property type="match status" value="1"/>
</dbReference>
<organism evidence="5 6">
    <name type="scientific">Agromyces allii</name>
    <dbReference type="NCBI Taxonomy" id="393607"/>
    <lineage>
        <taxon>Bacteria</taxon>
        <taxon>Bacillati</taxon>
        <taxon>Actinomycetota</taxon>
        <taxon>Actinomycetes</taxon>
        <taxon>Micrococcales</taxon>
        <taxon>Microbacteriaceae</taxon>
        <taxon>Agromyces</taxon>
    </lineage>
</organism>
<proteinExistence type="predicted"/>
<name>A0ABP5CAZ0_9MICO</name>
<dbReference type="PANTHER" id="PTHR30055:SF226">
    <property type="entry name" value="HTH-TYPE TRANSCRIPTIONAL REGULATOR PKSA"/>
    <property type="match status" value="1"/>
</dbReference>
<feature type="domain" description="HTH tetR-type" evidence="4">
    <location>
        <begin position="9"/>
        <end position="69"/>
    </location>
</feature>
<keyword evidence="6" id="KW-1185">Reference proteome</keyword>
<evidence type="ECO:0000313" key="6">
    <source>
        <dbReference type="Proteomes" id="UP001499954"/>
    </source>
</evidence>
<comment type="caution">
    <text evidence="5">The sequence shown here is derived from an EMBL/GenBank/DDBJ whole genome shotgun (WGS) entry which is preliminary data.</text>
</comment>
<dbReference type="PANTHER" id="PTHR30055">
    <property type="entry name" value="HTH-TYPE TRANSCRIPTIONAL REGULATOR RUTR"/>
    <property type="match status" value="1"/>
</dbReference>
<sequence>MSARAESAGRTGERILDAMLARFADSPYEHIRLDDVAADAQVTVQTVIRRFGGKSGLMVAVVERELGRIVEARELVASPQPDVVLAELVRHYERYGALILKMYAEASLVPGLPELAVRGRVYHVDWCRRVFADRLPVEGSLRARRLAQVVAVCDATTWRILRADGGLAPAEVEVALAELLDPLLDAPRDQPHDRAPGQTGRTGQAGAS</sequence>
<feature type="region of interest" description="Disordered" evidence="3">
    <location>
        <begin position="185"/>
        <end position="208"/>
    </location>
</feature>
<evidence type="ECO:0000256" key="3">
    <source>
        <dbReference type="SAM" id="MobiDB-lite"/>
    </source>
</evidence>
<evidence type="ECO:0000256" key="1">
    <source>
        <dbReference type="ARBA" id="ARBA00023125"/>
    </source>
</evidence>
<dbReference type="Gene3D" id="1.10.357.10">
    <property type="entry name" value="Tetracycline Repressor, domain 2"/>
    <property type="match status" value="1"/>
</dbReference>
<dbReference type="InterPro" id="IPR009057">
    <property type="entry name" value="Homeodomain-like_sf"/>
</dbReference>
<dbReference type="Proteomes" id="UP001499954">
    <property type="component" value="Unassembled WGS sequence"/>
</dbReference>
<feature type="compositionally biased region" description="Polar residues" evidence="3">
    <location>
        <begin position="199"/>
        <end position="208"/>
    </location>
</feature>
<dbReference type="Pfam" id="PF00440">
    <property type="entry name" value="TetR_N"/>
    <property type="match status" value="1"/>
</dbReference>
<reference evidence="6" key="1">
    <citation type="journal article" date="2019" name="Int. J. Syst. Evol. Microbiol.">
        <title>The Global Catalogue of Microorganisms (GCM) 10K type strain sequencing project: providing services to taxonomists for standard genome sequencing and annotation.</title>
        <authorList>
            <consortium name="The Broad Institute Genomics Platform"/>
            <consortium name="The Broad Institute Genome Sequencing Center for Infectious Disease"/>
            <person name="Wu L."/>
            <person name="Ma J."/>
        </authorList>
    </citation>
    <scope>NUCLEOTIDE SEQUENCE [LARGE SCALE GENOMIC DNA]</scope>
    <source>
        <strain evidence="6">JCM 13584</strain>
    </source>
</reference>
<dbReference type="PROSITE" id="PS50977">
    <property type="entry name" value="HTH_TETR_2"/>
    <property type="match status" value="1"/>
</dbReference>
<evidence type="ECO:0000313" key="5">
    <source>
        <dbReference type="EMBL" id="GAA1960069.1"/>
    </source>
</evidence>
<evidence type="ECO:0000259" key="4">
    <source>
        <dbReference type="PROSITE" id="PS50977"/>
    </source>
</evidence>
<feature type="DNA-binding region" description="H-T-H motif" evidence="2">
    <location>
        <begin position="32"/>
        <end position="51"/>
    </location>
</feature>
<dbReference type="InterPro" id="IPR050109">
    <property type="entry name" value="HTH-type_TetR-like_transc_reg"/>
</dbReference>
<dbReference type="EMBL" id="BAAAMK010000005">
    <property type="protein sequence ID" value="GAA1960069.1"/>
    <property type="molecule type" value="Genomic_DNA"/>
</dbReference>
<feature type="compositionally biased region" description="Basic and acidic residues" evidence="3">
    <location>
        <begin position="186"/>
        <end position="195"/>
    </location>
</feature>
<protein>
    <recommendedName>
        <fullName evidence="4">HTH tetR-type domain-containing protein</fullName>
    </recommendedName>
</protein>
<dbReference type="InterPro" id="IPR001647">
    <property type="entry name" value="HTH_TetR"/>
</dbReference>
<keyword evidence="1 2" id="KW-0238">DNA-binding</keyword>
<evidence type="ECO:0000256" key="2">
    <source>
        <dbReference type="PROSITE-ProRule" id="PRU00335"/>
    </source>
</evidence>
<gene>
    <name evidence="5" type="ORF">GCM10009717_28500</name>
</gene>